<evidence type="ECO:0000256" key="1">
    <source>
        <dbReference type="SAM" id="MobiDB-lite"/>
    </source>
</evidence>
<dbReference type="SUPFAM" id="SSF50104">
    <property type="entry name" value="Translation proteins SH3-like domain"/>
    <property type="match status" value="1"/>
</dbReference>
<organism evidence="3">
    <name type="scientific">Gaeumannomyces tritici (strain R3-111a-1)</name>
    <name type="common">Wheat and barley take-all root rot fungus</name>
    <name type="synonym">Gaeumannomyces graminis var. tritici</name>
    <dbReference type="NCBI Taxonomy" id="644352"/>
    <lineage>
        <taxon>Eukaryota</taxon>
        <taxon>Fungi</taxon>
        <taxon>Dikarya</taxon>
        <taxon>Ascomycota</taxon>
        <taxon>Pezizomycotina</taxon>
        <taxon>Sordariomycetes</taxon>
        <taxon>Sordariomycetidae</taxon>
        <taxon>Magnaporthales</taxon>
        <taxon>Magnaporthaceae</taxon>
        <taxon>Gaeumannomyces</taxon>
    </lineage>
</organism>
<feature type="compositionally biased region" description="Basic and acidic residues" evidence="1">
    <location>
        <begin position="34"/>
        <end position="51"/>
    </location>
</feature>
<dbReference type="Gene3D" id="2.40.50.140">
    <property type="entry name" value="Nucleic acid-binding proteins"/>
    <property type="match status" value="1"/>
</dbReference>
<dbReference type="VEuPathDB" id="FungiDB:GGTG_11483"/>
<reference evidence="3" key="2">
    <citation type="submission" date="2010-07" db="EMBL/GenBank/DDBJ databases">
        <authorList>
            <consortium name="The Broad Institute Genome Sequencing Platform"/>
            <consortium name="Broad Institute Genome Sequencing Center for Infectious Disease"/>
            <person name="Ma L.-J."/>
            <person name="Dead R."/>
            <person name="Young S."/>
            <person name="Zeng Q."/>
            <person name="Koehrsen M."/>
            <person name="Alvarado L."/>
            <person name="Berlin A."/>
            <person name="Chapman S.B."/>
            <person name="Chen Z."/>
            <person name="Freedman E."/>
            <person name="Gellesch M."/>
            <person name="Goldberg J."/>
            <person name="Griggs A."/>
            <person name="Gujja S."/>
            <person name="Heilman E.R."/>
            <person name="Heiman D."/>
            <person name="Hepburn T."/>
            <person name="Howarth C."/>
            <person name="Jen D."/>
            <person name="Larson L."/>
            <person name="Mehta T."/>
            <person name="Neiman D."/>
            <person name="Pearson M."/>
            <person name="Roberts A."/>
            <person name="Saif S."/>
            <person name="Shea T."/>
            <person name="Shenoy N."/>
            <person name="Sisk P."/>
            <person name="Stolte C."/>
            <person name="Sykes S."/>
            <person name="Walk T."/>
            <person name="White J."/>
            <person name="Yandava C."/>
            <person name="Haas B."/>
            <person name="Nusbaum C."/>
            <person name="Birren B."/>
        </authorList>
    </citation>
    <scope>NUCLEOTIDE SEQUENCE</scope>
    <source>
        <strain evidence="3">R3-111a-1</strain>
    </source>
</reference>
<feature type="region of interest" description="Disordered" evidence="1">
    <location>
        <begin position="211"/>
        <end position="231"/>
    </location>
</feature>
<dbReference type="OrthoDB" id="9975114at2759"/>
<dbReference type="CDD" id="cd04469">
    <property type="entry name" value="S1_Hex1"/>
    <property type="match status" value="1"/>
</dbReference>
<feature type="compositionally biased region" description="Basic residues" evidence="1">
    <location>
        <begin position="115"/>
        <end position="125"/>
    </location>
</feature>
<dbReference type="GeneID" id="20351941"/>
<evidence type="ECO:0000313" key="5">
    <source>
        <dbReference type="Proteomes" id="UP000006039"/>
    </source>
</evidence>
<dbReference type="GO" id="GO:0045901">
    <property type="term" value="P:positive regulation of translational elongation"/>
    <property type="evidence" value="ECO:0007669"/>
    <property type="project" value="InterPro"/>
</dbReference>
<feature type="region of interest" description="Disordered" evidence="1">
    <location>
        <begin position="260"/>
        <end position="288"/>
    </location>
</feature>
<reference evidence="3" key="3">
    <citation type="submission" date="2010-09" db="EMBL/GenBank/DDBJ databases">
        <title>Annotation of Gaeumannomyces graminis var. tritici R3-111a-1.</title>
        <authorList>
            <consortium name="The Broad Institute Genome Sequencing Platform"/>
            <person name="Ma L.-J."/>
            <person name="Dead R."/>
            <person name="Young S.K."/>
            <person name="Zeng Q."/>
            <person name="Gargeya S."/>
            <person name="Fitzgerald M."/>
            <person name="Haas B."/>
            <person name="Abouelleil A."/>
            <person name="Alvarado L."/>
            <person name="Arachchi H.M."/>
            <person name="Berlin A."/>
            <person name="Brown A."/>
            <person name="Chapman S.B."/>
            <person name="Chen Z."/>
            <person name="Dunbar C."/>
            <person name="Freedman E."/>
            <person name="Gearin G."/>
            <person name="Gellesch M."/>
            <person name="Goldberg J."/>
            <person name="Griggs A."/>
            <person name="Gujja S."/>
            <person name="Heiman D."/>
            <person name="Howarth C."/>
            <person name="Larson L."/>
            <person name="Lui A."/>
            <person name="MacDonald P.J.P."/>
            <person name="Mehta T."/>
            <person name="Montmayeur A."/>
            <person name="Murphy C."/>
            <person name="Neiman D."/>
            <person name="Pearson M."/>
            <person name="Priest M."/>
            <person name="Roberts A."/>
            <person name="Saif S."/>
            <person name="Shea T."/>
            <person name="Shenoy N."/>
            <person name="Sisk P."/>
            <person name="Stolte C."/>
            <person name="Sykes S."/>
            <person name="Yandava C."/>
            <person name="Wortman J."/>
            <person name="Nusbaum C."/>
            <person name="Birren B."/>
        </authorList>
    </citation>
    <scope>NUCLEOTIDE SEQUENCE</scope>
    <source>
        <strain evidence="3">R3-111a-1</strain>
    </source>
</reference>
<keyword evidence="5" id="KW-1185">Reference proteome</keyword>
<dbReference type="InterPro" id="IPR001884">
    <property type="entry name" value="IF5A-like"/>
</dbReference>
<dbReference type="STRING" id="644352.J3PDB5"/>
<reference evidence="4" key="5">
    <citation type="submission" date="2018-04" db="UniProtKB">
        <authorList>
            <consortium name="EnsemblFungi"/>
        </authorList>
    </citation>
    <scope>IDENTIFICATION</scope>
    <source>
        <strain evidence="4">R3-111a-1</strain>
    </source>
</reference>
<evidence type="ECO:0000313" key="4">
    <source>
        <dbReference type="EnsemblFungi" id="EJT70460"/>
    </source>
</evidence>
<dbReference type="SUPFAM" id="SSF50249">
    <property type="entry name" value="Nucleic acid-binding proteins"/>
    <property type="match status" value="1"/>
</dbReference>
<reference evidence="4" key="4">
    <citation type="journal article" date="2015" name="G3 (Bethesda)">
        <title>Genome sequences of three phytopathogenic species of the Magnaporthaceae family of fungi.</title>
        <authorList>
            <person name="Okagaki L.H."/>
            <person name="Nunes C.C."/>
            <person name="Sailsbery J."/>
            <person name="Clay B."/>
            <person name="Brown D."/>
            <person name="John T."/>
            <person name="Oh Y."/>
            <person name="Young N."/>
            <person name="Fitzgerald M."/>
            <person name="Haas B.J."/>
            <person name="Zeng Q."/>
            <person name="Young S."/>
            <person name="Adiconis X."/>
            <person name="Fan L."/>
            <person name="Levin J.Z."/>
            <person name="Mitchell T.K."/>
            <person name="Okubara P.A."/>
            <person name="Farman M.L."/>
            <person name="Kohn L.M."/>
            <person name="Birren B."/>
            <person name="Ma L.-J."/>
            <person name="Dean R.A."/>
        </authorList>
    </citation>
    <scope>NUCLEOTIDE SEQUENCE</scope>
    <source>
        <strain evidence="4">R3-111a-1</strain>
    </source>
</reference>
<dbReference type="InterPro" id="IPR048670">
    <property type="entry name" value="IF5A-like_N"/>
</dbReference>
<feature type="compositionally biased region" description="Polar residues" evidence="1">
    <location>
        <begin position="214"/>
        <end position="228"/>
    </location>
</feature>
<feature type="region of interest" description="Disordered" evidence="1">
    <location>
        <begin position="1"/>
        <end position="70"/>
    </location>
</feature>
<dbReference type="GO" id="GO:0043022">
    <property type="term" value="F:ribosome binding"/>
    <property type="evidence" value="ECO:0007669"/>
    <property type="project" value="InterPro"/>
</dbReference>
<dbReference type="InterPro" id="IPR014722">
    <property type="entry name" value="Rib_uL2_dom2"/>
</dbReference>
<dbReference type="GO" id="GO:0003723">
    <property type="term" value="F:RNA binding"/>
    <property type="evidence" value="ECO:0007669"/>
    <property type="project" value="InterPro"/>
</dbReference>
<accession>J3PDB5</accession>
<feature type="domain" description="Translation initiation factor 5A-like N-terminal" evidence="2">
    <location>
        <begin position="291"/>
        <end position="340"/>
    </location>
</feature>
<dbReference type="Gene3D" id="2.30.30.30">
    <property type="match status" value="1"/>
</dbReference>
<sequence length="433" mass="48980">MTRACQDPGPAASGGGGDAYKEEPKQAVTATTTTHEEVELRLPEAGREGRHSSSVSAVASLPPRREQQEYHEEEVCYTREEEHHHRPGTHHHLLEERRPQPQYSETFIDVDNHHDHHHQHHHHRPARSEHSSHRTETVVSAIDTIERGYRARAQSNYKEPSEFTIDPPRSRAGSPVYKETIEVEEYALVPAKKNSHKHRPVYFEEIEVKETESIAPSQASRKSNNSNKMGYYDDSGRHHSIREDIHQGLHKVADRIIHPRGHGHHEHSAGNDNAVARRSPKPSKASGNVVTIPCHHIRMGDILILQGRPCQVIRISTSPATGQHRYLGVDLFTKQLHEESSNITNPEPSVVIQSMRGPVFRQYRVLDLNDGQVTCMTENGDVRPGIPVMEQSNLWQRLTEHFESGRGSVRVLVANDGPRELIVDVKVMHGSRL</sequence>
<dbReference type="eggNOG" id="KOG3271">
    <property type="taxonomic scope" value="Eukaryota"/>
</dbReference>
<reference evidence="5" key="1">
    <citation type="submission" date="2010-07" db="EMBL/GenBank/DDBJ databases">
        <title>The genome sequence of Gaeumannomyces graminis var. tritici strain R3-111a-1.</title>
        <authorList>
            <consortium name="The Broad Institute Genome Sequencing Platform"/>
            <person name="Ma L.-J."/>
            <person name="Dead R."/>
            <person name="Young S."/>
            <person name="Zeng Q."/>
            <person name="Koehrsen M."/>
            <person name="Alvarado L."/>
            <person name="Berlin A."/>
            <person name="Chapman S.B."/>
            <person name="Chen Z."/>
            <person name="Freedman E."/>
            <person name="Gellesch M."/>
            <person name="Goldberg J."/>
            <person name="Griggs A."/>
            <person name="Gujja S."/>
            <person name="Heilman E.R."/>
            <person name="Heiman D."/>
            <person name="Hepburn T."/>
            <person name="Howarth C."/>
            <person name="Jen D."/>
            <person name="Larson L."/>
            <person name="Mehta T."/>
            <person name="Neiman D."/>
            <person name="Pearson M."/>
            <person name="Roberts A."/>
            <person name="Saif S."/>
            <person name="Shea T."/>
            <person name="Shenoy N."/>
            <person name="Sisk P."/>
            <person name="Stolte C."/>
            <person name="Sykes S."/>
            <person name="Walk T."/>
            <person name="White J."/>
            <person name="Yandava C."/>
            <person name="Haas B."/>
            <person name="Nusbaum C."/>
            <person name="Birren B."/>
        </authorList>
    </citation>
    <scope>NUCLEOTIDE SEQUENCE [LARGE SCALE GENOMIC DNA]</scope>
    <source>
        <strain evidence="5">R3-111a-1</strain>
    </source>
</reference>
<protein>
    <submittedName>
        <fullName evidence="3">Woronin body major protein</fullName>
    </submittedName>
</protein>
<dbReference type="PANTHER" id="PTHR11673">
    <property type="entry name" value="TRANSLATION INITIATION FACTOR 5A FAMILY MEMBER"/>
    <property type="match status" value="1"/>
</dbReference>
<dbReference type="HOGENOM" id="CLU_021655_1_0_1"/>
<dbReference type="Pfam" id="PF21485">
    <property type="entry name" value="IF5A-like_N"/>
    <property type="match status" value="1"/>
</dbReference>
<dbReference type="EMBL" id="GL385401">
    <property type="protein sequence ID" value="EJT70460.1"/>
    <property type="molecule type" value="Genomic_DNA"/>
</dbReference>
<name>J3PDB5_GAET3</name>
<proteinExistence type="predicted"/>
<evidence type="ECO:0000313" key="3">
    <source>
        <dbReference type="EMBL" id="EJT70460.1"/>
    </source>
</evidence>
<feature type="region of interest" description="Disordered" evidence="1">
    <location>
        <begin position="114"/>
        <end position="134"/>
    </location>
</feature>
<gene>
    <name evidence="4" type="primary">20351941</name>
    <name evidence="3" type="ORF">GGTG_11483</name>
</gene>
<dbReference type="Proteomes" id="UP000006039">
    <property type="component" value="Unassembled WGS sequence"/>
</dbReference>
<dbReference type="InterPro" id="IPR012340">
    <property type="entry name" value="NA-bd_OB-fold"/>
</dbReference>
<dbReference type="AlphaFoldDB" id="J3PDB5"/>
<dbReference type="EnsemblFungi" id="EJT70460">
    <property type="protein sequence ID" value="EJT70460"/>
    <property type="gene ID" value="GGTG_11483"/>
</dbReference>
<dbReference type="RefSeq" id="XP_009227638.1">
    <property type="nucleotide sequence ID" value="XM_009229374.1"/>
</dbReference>
<dbReference type="InterPro" id="IPR008991">
    <property type="entry name" value="Translation_prot_SH3-like_sf"/>
</dbReference>
<dbReference type="GO" id="GO:0003746">
    <property type="term" value="F:translation elongation factor activity"/>
    <property type="evidence" value="ECO:0007669"/>
    <property type="project" value="InterPro"/>
</dbReference>
<dbReference type="InterPro" id="IPR037318">
    <property type="entry name" value="Hex1_S1"/>
</dbReference>
<evidence type="ECO:0000259" key="2">
    <source>
        <dbReference type="Pfam" id="PF21485"/>
    </source>
</evidence>